<dbReference type="PANTHER" id="PTHR19959:SF119">
    <property type="entry name" value="FUNGAL LIPASE-LIKE DOMAIN-CONTAINING PROTEIN"/>
    <property type="match status" value="1"/>
</dbReference>
<dbReference type="EMBL" id="JANBPK010001788">
    <property type="protein sequence ID" value="KAJ2920720.1"/>
    <property type="molecule type" value="Genomic_DNA"/>
</dbReference>
<dbReference type="SMART" id="SM00028">
    <property type="entry name" value="TPR"/>
    <property type="match status" value="4"/>
</dbReference>
<keyword evidence="1" id="KW-0677">Repeat</keyword>
<keyword evidence="5" id="KW-1185">Reference proteome</keyword>
<dbReference type="InterPro" id="IPR011990">
    <property type="entry name" value="TPR-like_helical_dom_sf"/>
</dbReference>
<evidence type="ECO:0000256" key="2">
    <source>
        <dbReference type="SAM" id="MobiDB-lite"/>
    </source>
</evidence>
<protein>
    <recommendedName>
        <fullName evidence="3">Nephrocystin 3-like N-terminal domain-containing protein</fullName>
    </recommendedName>
</protein>
<dbReference type="Gene3D" id="1.25.40.10">
    <property type="entry name" value="Tetratricopeptide repeat domain"/>
    <property type="match status" value="3"/>
</dbReference>
<evidence type="ECO:0000313" key="5">
    <source>
        <dbReference type="Proteomes" id="UP001140091"/>
    </source>
</evidence>
<evidence type="ECO:0000256" key="1">
    <source>
        <dbReference type="ARBA" id="ARBA00022737"/>
    </source>
</evidence>
<evidence type="ECO:0000313" key="4">
    <source>
        <dbReference type="EMBL" id="KAJ2920720.1"/>
    </source>
</evidence>
<name>A0A9W8M6J4_9AGAR</name>
<feature type="compositionally biased region" description="Polar residues" evidence="2">
    <location>
        <begin position="105"/>
        <end position="125"/>
    </location>
</feature>
<dbReference type="InterPro" id="IPR027417">
    <property type="entry name" value="P-loop_NTPase"/>
</dbReference>
<accession>A0A9W8M6J4</accession>
<sequence>MLRLMARLSTLVNHLVGKFGNTGSGPLSPYNPSTSSIPLPPANKPTATSAQASTPQMAMQSSVDERQQVELLHPSPNATCLAPTSTLITRDPSSRSLIHPAASGSEVTASHNPQDQLLSSHSQAPFSAGPQPISFFEGAQNVRMRDVINVFNELGTQQNTLEIQRGRLAALPKHPDMSGKRFEYIPDSRKPDVDKLCDLESNSAILVFCIHGPAGIGKSTLADHLSDKFRSAGRLAAIVFMSAIGAEASGPVTIVKMIAHEIGWFHPRAIPKIVEAMEQCHGTSLEEHLKKYIFEPLRSLGHPQPLIIIMDAMDEWRDHPTFTKALALLNSESSVVKFILTDRLNPCASRLPGIDSVSIYTYALGPISDEVIKAYFQKQLEMVPWVDGRKASPLDVEKLTELSGGLPVWATTVISVLSHSFSDSPPHEILAEIVGNRRQVGGSDGLGDLYRNALERLFPSSDARKCFRRHMGATTILQEPLSLEDFSTLTGIPSHLINKIQFPLSALQTRSPPPGSEKMIHPATTLFHLSFLEYIRAPTTDTSFTISTFDSHSAIGLTCLKQLTILLRSSLHNDYPLRPLQHYTVKYWPHHVVNGTPRSNNEWLQTEHCSTLQMIPNTHGRWATLLLKDLQAGEVDSTLEDVRGEDGMALALRKVACRLGETGGDHWGFEVACLEVAVRIEGGDAEGWSELGWCYYARGDRTGNLQMYEEAVVVFRHALHLRPDPHPSRGETLSNIATALGLCYRQNGDSDILNEAISCSRMALTLSPTPHPDRDRYLTNLAGALTEFYHHNGGLEALNEVISLEREALELCPVPHPDHSKSLNNLAGSLQSLYQHNGDIDALNEAISLLRDALALCPVPHPDRSSALDNLASVLQYLYNCNQDIDGLNEAISLHREALALRPAPHPDRSSSLNNLANTLDDLHGCNGDIRALNEAISLHREALGLRPAPHTNRSHSLYNLARCLHALYQHNKDIGTLKECISLGREGLALRPAPHPLRHKTLDILADAYLSQFEQDGAVEVLNEAISLRRELLLLCPTGHRYRAYCVESLVQLLEKRWEVTGEDRYCKEIEDLKAELAA</sequence>
<comment type="caution">
    <text evidence="4">The sequence shown here is derived from an EMBL/GenBank/DDBJ whole genome shotgun (WGS) entry which is preliminary data.</text>
</comment>
<reference evidence="4" key="1">
    <citation type="submission" date="2022-06" db="EMBL/GenBank/DDBJ databases">
        <title>Genome Sequence of Candolleomyces eurysporus.</title>
        <authorList>
            <person name="Buettner E."/>
        </authorList>
    </citation>
    <scope>NUCLEOTIDE SEQUENCE</scope>
    <source>
        <strain evidence="4">VTCC 930004</strain>
    </source>
</reference>
<dbReference type="SUPFAM" id="SSF52540">
    <property type="entry name" value="P-loop containing nucleoside triphosphate hydrolases"/>
    <property type="match status" value="1"/>
</dbReference>
<dbReference type="InterPro" id="IPR056884">
    <property type="entry name" value="NPHP3-like_N"/>
</dbReference>
<feature type="region of interest" description="Disordered" evidence="2">
    <location>
        <begin position="20"/>
        <end position="66"/>
    </location>
</feature>
<dbReference type="AlphaFoldDB" id="A0A9W8M6J4"/>
<dbReference type="OrthoDB" id="3261813at2759"/>
<feature type="non-terminal residue" evidence="4">
    <location>
        <position position="1080"/>
    </location>
</feature>
<feature type="domain" description="Nephrocystin 3-like N-terminal" evidence="3">
    <location>
        <begin position="203"/>
        <end position="342"/>
    </location>
</feature>
<dbReference type="Proteomes" id="UP001140091">
    <property type="component" value="Unassembled WGS sequence"/>
</dbReference>
<proteinExistence type="predicted"/>
<dbReference type="InterPro" id="IPR019734">
    <property type="entry name" value="TPR_rpt"/>
</dbReference>
<dbReference type="PANTHER" id="PTHR19959">
    <property type="entry name" value="KINESIN LIGHT CHAIN"/>
    <property type="match status" value="1"/>
</dbReference>
<dbReference type="SUPFAM" id="SSF48452">
    <property type="entry name" value="TPR-like"/>
    <property type="match status" value="2"/>
</dbReference>
<dbReference type="Pfam" id="PF13374">
    <property type="entry name" value="TPR_10"/>
    <property type="match status" value="1"/>
</dbReference>
<dbReference type="Pfam" id="PF24883">
    <property type="entry name" value="NPHP3_N"/>
    <property type="match status" value="1"/>
</dbReference>
<organism evidence="4 5">
    <name type="scientific">Candolleomyces eurysporus</name>
    <dbReference type="NCBI Taxonomy" id="2828524"/>
    <lineage>
        <taxon>Eukaryota</taxon>
        <taxon>Fungi</taxon>
        <taxon>Dikarya</taxon>
        <taxon>Basidiomycota</taxon>
        <taxon>Agaricomycotina</taxon>
        <taxon>Agaricomycetes</taxon>
        <taxon>Agaricomycetidae</taxon>
        <taxon>Agaricales</taxon>
        <taxon>Agaricineae</taxon>
        <taxon>Psathyrellaceae</taxon>
        <taxon>Candolleomyces</taxon>
    </lineage>
</organism>
<evidence type="ECO:0000259" key="3">
    <source>
        <dbReference type="Pfam" id="PF24883"/>
    </source>
</evidence>
<feature type="region of interest" description="Disordered" evidence="2">
    <location>
        <begin position="95"/>
        <end position="126"/>
    </location>
</feature>
<feature type="compositionally biased region" description="Polar residues" evidence="2">
    <location>
        <begin position="45"/>
        <end position="62"/>
    </location>
</feature>
<gene>
    <name evidence="4" type="ORF">H1R20_g16375</name>
</gene>
<dbReference type="Gene3D" id="3.40.50.300">
    <property type="entry name" value="P-loop containing nucleotide triphosphate hydrolases"/>
    <property type="match status" value="1"/>
</dbReference>